<keyword evidence="7 8" id="KW-0315">Glutamine amidotransferase</keyword>
<dbReference type="Proteomes" id="UP000018680">
    <property type="component" value="Chromosome"/>
</dbReference>
<keyword evidence="5 8" id="KW-0067">ATP-binding</keyword>
<comment type="function">
    <text evidence="8">Catalyzes the ATP-dependent amidation of the two carboxylate groups at positions a and c of cobyrinate, using either L-glutamine or ammonia as the nitrogen source.</text>
</comment>
<dbReference type="InterPro" id="IPR004484">
    <property type="entry name" value="CbiA/CobB_synth"/>
</dbReference>
<evidence type="ECO:0000256" key="8">
    <source>
        <dbReference type="HAMAP-Rule" id="MF_00027"/>
    </source>
</evidence>
<dbReference type="SUPFAM" id="SSF52317">
    <property type="entry name" value="Class I glutamine amidotransferase-like"/>
    <property type="match status" value="1"/>
</dbReference>
<dbReference type="STRING" id="1307761.L21SP2_2057"/>
<feature type="site" description="Increases nucleophilicity of active site Cys" evidence="8">
    <location>
        <position position="498"/>
    </location>
</feature>
<dbReference type="Gene3D" id="3.40.50.880">
    <property type="match status" value="1"/>
</dbReference>
<comment type="catalytic activity">
    <reaction evidence="8">
        <text>cob(II)yrinate + 2 L-glutamine + 2 ATP + 2 H2O = cob(II)yrinate a,c diamide + 2 L-glutamate + 2 ADP + 2 phosphate + 2 H(+)</text>
        <dbReference type="Rhea" id="RHEA:26289"/>
        <dbReference type="ChEBI" id="CHEBI:15377"/>
        <dbReference type="ChEBI" id="CHEBI:15378"/>
        <dbReference type="ChEBI" id="CHEBI:29985"/>
        <dbReference type="ChEBI" id="CHEBI:30616"/>
        <dbReference type="ChEBI" id="CHEBI:43474"/>
        <dbReference type="ChEBI" id="CHEBI:58359"/>
        <dbReference type="ChEBI" id="CHEBI:58537"/>
        <dbReference type="ChEBI" id="CHEBI:58894"/>
        <dbReference type="ChEBI" id="CHEBI:456216"/>
        <dbReference type="EC" id="6.3.5.11"/>
    </reaction>
</comment>
<dbReference type="CDD" id="cd03130">
    <property type="entry name" value="GATase1_CobB"/>
    <property type="match status" value="1"/>
</dbReference>
<dbReference type="NCBIfam" id="TIGR00379">
    <property type="entry name" value="cobB"/>
    <property type="match status" value="1"/>
</dbReference>
<dbReference type="EC" id="6.3.5.11" evidence="8"/>
<dbReference type="SUPFAM" id="SSF52540">
    <property type="entry name" value="P-loop containing nucleoside triphosphate hydrolases"/>
    <property type="match status" value="1"/>
</dbReference>
<dbReference type="PANTHER" id="PTHR43873">
    <property type="entry name" value="COBYRINATE A,C-DIAMIDE SYNTHASE"/>
    <property type="match status" value="1"/>
</dbReference>
<dbReference type="PATRIC" id="fig|1307761.3.peg.2049"/>
<keyword evidence="3 8" id="KW-0436">Ligase</keyword>
<sequence>MASPVEHESVPRRQNGVIIAGTHSGCGKTTVTMGIIAALGQAGLTVQPYKCGPDFIDPAFHRLAAGRACRNLDTRMLDDITVAEIYARTSRGSDIAVVEGVMGLFDGAGPDDERGGAAHLARLLGLPVILVVDARAMVRSAAALVAGFAAFDPAVHVDAVVLNRLGSVRHGEMVRRAVEDAAGVPVLLTLERRDDWFMAERHLGLVPWWQGEDSPDSPSQTRLEALGEYIGKSMNRDLLLDIAATAKPLRDLQAMRTAAQLRAGSNGLETDAATPAGEPGDDAPVPVIAVARDEAFTFYYEENLELLEAYGAQLAFFSPLHDQGLPPGCCALYIGGGYPELHAQRLSANVSMHRAILRAAEAGMPVYAECGGYMYLSRAIVDAQGTRHTMVGLFSGTARMGSRLRALGYADVRLTGDSAIGDAGMSARGHVFHWADITDEPDMSEDGPADSDQATGGPRFAHARERAVEFAVSYRAETRTRDMNLGRQRYNSTASWLHLHFASNPETAASFVRQARAYHRRVRGCCPLCGRPNRCGVESGSCWCFSRIFPDDLKARVPAGRCICEDCLNDYLRGEGGEV</sequence>
<evidence type="ECO:0000313" key="11">
    <source>
        <dbReference type="EMBL" id="AHC15426.1"/>
    </source>
</evidence>
<dbReference type="InterPro" id="IPR032720">
    <property type="entry name" value="Cys_rich_CWC"/>
</dbReference>
<dbReference type="InterPro" id="IPR011698">
    <property type="entry name" value="GATase_3"/>
</dbReference>
<dbReference type="PANTHER" id="PTHR43873:SF1">
    <property type="entry name" value="COBYRINATE A,C-DIAMIDE SYNTHASE"/>
    <property type="match status" value="1"/>
</dbReference>
<evidence type="ECO:0000256" key="3">
    <source>
        <dbReference type="ARBA" id="ARBA00022598"/>
    </source>
</evidence>
<dbReference type="InterPro" id="IPR029062">
    <property type="entry name" value="Class_I_gatase-like"/>
</dbReference>
<dbReference type="EMBL" id="CP006939">
    <property type="protein sequence ID" value="AHC15426.1"/>
    <property type="molecule type" value="Genomic_DNA"/>
</dbReference>
<dbReference type="InterPro" id="IPR027417">
    <property type="entry name" value="P-loop_NTPase"/>
</dbReference>
<feature type="active site" description="Nucleophile" evidence="8">
    <location>
        <position position="370"/>
    </location>
</feature>
<protein>
    <recommendedName>
        <fullName evidence="8">Cobyrinate a,c-diamide synthase</fullName>
        <ecNumber evidence="8">6.3.5.11</ecNumber>
    </recommendedName>
    <alternativeName>
        <fullName evidence="8">Cobyrinic acid a,c-diamide synthetase</fullName>
    </alternativeName>
</protein>
<dbReference type="OrthoDB" id="9764035at2"/>
<evidence type="ECO:0000256" key="6">
    <source>
        <dbReference type="ARBA" id="ARBA00022842"/>
    </source>
</evidence>
<gene>
    <name evidence="8" type="primary">cbiA</name>
    <name evidence="11" type="ORF">L21SP2_2057</name>
</gene>
<dbReference type="NCBIfam" id="NF002204">
    <property type="entry name" value="PRK01077.1"/>
    <property type="match status" value="1"/>
</dbReference>
<comment type="pathway">
    <text evidence="8">Cofactor biosynthesis; adenosylcobalamin biosynthesis; cob(II)yrinate a,c-diamide from sirohydrochlorin (anaerobic route): step 10/10.</text>
</comment>
<evidence type="ECO:0000256" key="4">
    <source>
        <dbReference type="ARBA" id="ARBA00022741"/>
    </source>
</evidence>
<dbReference type="HAMAP" id="MF_00027">
    <property type="entry name" value="CobB_CbiA"/>
    <property type="match status" value="1"/>
</dbReference>
<dbReference type="RefSeq" id="WP_024268341.1">
    <property type="nucleotide sequence ID" value="NC_023035.1"/>
</dbReference>
<comment type="domain">
    <text evidence="8">Comprises of two domains. The C-terminal domain contains the binding site for glutamine and catalyzes the hydrolysis of this substrate to glutamate and ammonia. The N-terminal domain is anticipated to bind ATP and cobyrinate and catalyzes the ultimate synthesis of the diamide product. The ammonia produced via the glutaminase domain is probably translocated to the adjacent domain via a molecular tunnel, where it reacts with an activated intermediate.</text>
</comment>
<dbReference type="CDD" id="cd05388">
    <property type="entry name" value="CobB_N"/>
    <property type="match status" value="1"/>
</dbReference>
<dbReference type="UniPathway" id="UPA00148">
    <property type="reaction ID" value="UER00231"/>
</dbReference>
<accession>V5WJS4</accession>
<comment type="cofactor">
    <cofactor evidence="1 8">
        <name>Mg(2+)</name>
        <dbReference type="ChEBI" id="CHEBI:18420"/>
    </cofactor>
</comment>
<evidence type="ECO:0000256" key="5">
    <source>
        <dbReference type="ARBA" id="ARBA00022840"/>
    </source>
</evidence>
<keyword evidence="6 8" id="KW-0460">Magnesium</keyword>
<dbReference type="AlphaFoldDB" id="V5WJS4"/>
<comment type="miscellaneous">
    <text evidence="8">The a and c carboxylates of cobyrinate are activated for nucleophilic attack via formation of a phosphorylated intermediate by ATP. CbiA catalyzes first the amidation of the c-carboxylate, and then that of the a-carboxylate.</text>
</comment>
<reference evidence="11 12" key="1">
    <citation type="journal article" date="2015" name="Stand. Genomic Sci.">
        <title>Complete genome sequence and description of Salinispira pacifica gen. nov., sp. nov., a novel spirochaete isolated form a hypersaline microbial mat.</title>
        <authorList>
            <person name="Ben Hania W."/>
            <person name="Joseph M."/>
            <person name="Schumann P."/>
            <person name="Bunk B."/>
            <person name="Fiebig A."/>
            <person name="Sproer C."/>
            <person name="Klenk H.P."/>
            <person name="Fardeau M.L."/>
            <person name="Spring S."/>
        </authorList>
    </citation>
    <scope>NUCLEOTIDE SEQUENCE [LARGE SCALE GENOMIC DNA]</scope>
    <source>
        <strain evidence="11 12">L21-RPul-D2</strain>
    </source>
</reference>
<organism evidence="11 12">
    <name type="scientific">Salinispira pacifica</name>
    <dbReference type="NCBI Taxonomy" id="1307761"/>
    <lineage>
        <taxon>Bacteria</taxon>
        <taxon>Pseudomonadati</taxon>
        <taxon>Spirochaetota</taxon>
        <taxon>Spirochaetia</taxon>
        <taxon>Spirochaetales</taxon>
        <taxon>Spirochaetaceae</taxon>
        <taxon>Salinispira</taxon>
    </lineage>
</organism>
<dbReference type="Pfam" id="PF01656">
    <property type="entry name" value="CbiA"/>
    <property type="match status" value="1"/>
</dbReference>
<dbReference type="GO" id="GO:0009236">
    <property type="term" value="P:cobalamin biosynthetic process"/>
    <property type="evidence" value="ECO:0007669"/>
    <property type="project" value="UniProtKB-UniRule"/>
</dbReference>
<proteinExistence type="inferred from homology"/>
<dbReference type="PROSITE" id="PS51274">
    <property type="entry name" value="GATASE_COBBQ"/>
    <property type="match status" value="1"/>
</dbReference>
<dbReference type="Pfam" id="PF07685">
    <property type="entry name" value="GATase_3"/>
    <property type="match status" value="1"/>
</dbReference>
<evidence type="ECO:0000259" key="10">
    <source>
        <dbReference type="Pfam" id="PF07685"/>
    </source>
</evidence>
<keyword evidence="2 8" id="KW-0169">Cobalamin biosynthesis</keyword>
<dbReference type="Pfam" id="PF14375">
    <property type="entry name" value="Cys_rich_CWC"/>
    <property type="match status" value="1"/>
</dbReference>
<keyword evidence="12" id="KW-1185">Reference proteome</keyword>
<dbReference type="GO" id="GO:0005524">
    <property type="term" value="F:ATP binding"/>
    <property type="evidence" value="ECO:0007669"/>
    <property type="project" value="UniProtKB-UniRule"/>
</dbReference>
<feature type="domain" description="CobQ/CobB/MinD/ParA nucleotide binding" evidence="9">
    <location>
        <begin position="17"/>
        <end position="196"/>
    </location>
</feature>
<evidence type="ECO:0000256" key="1">
    <source>
        <dbReference type="ARBA" id="ARBA00001946"/>
    </source>
</evidence>
<dbReference type="HOGENOM" id="CLU_022752_2_0_12"/>
<dbReference type="eggNOG" id="COG1797">
    <property type="taxonomic scope" value="Bacteria"/>
</dbReference>
<dbReference type="GO" id="GO:0042242">
    <property type="term" value="F:cobyrinic acid a,c-diamide synthase activity"/>
    <property type="evidence" value="ECO:0007669"/>
    <property type="project" value="UniProtKB-UniRule"/>
</dbReference>
<evidence type="ECO:0000259" key="9">
    <source>
        <dbReference type="Pfam" id="PF01656"/>
    </source>
</evidence>
<keyword evidence="4 8" id="KW-0547">Nucleotide-binding</keyword>
<dbReference type="KEGG" id="slr:L21SP2_2057"/>
<feature type="domain" description="CobB/CobQ-like glutamine amidotransferase" evidence="10">
    <location>
        <begin position="288"/>
        <end position="443"/>
    </location>
</feature>
<evidence type="ECO:0000313" key="12">
    <source>
        <dbReference type="Proteomes" id="UP000018680"/>
    </source>
</evidence>
<dbReference type="Gene3D" id="3.40.50.300">
    <property type="entry name" value="P-loop containing nucleotide triphosphate hydrolases"/>
    <property type="match status" value="2"/>
</dbReference>
<dbReference type="InterPro" id="IPR002586">
    <property type="entry name" value="CobQ/CobB/MinD/ParA_Nub-bd_dom"/>
</dbReference>
<comment type="similarity">
    <text evidence="8">Belongs to the CobB/CbiA family.</text>
</comment>
<evidence type="ECO:0000256" key="7">
    <source>
        <dbReference type="ARBA" id="ARBA00022962"/>
    </source>
</evidence>
<name>V5WJS4_9SPIO</name>
<evidence type="ECO:0000256" key="2">
    <source>
        <dbReference type="ARBA" id="ARBA00022573"/>
    </source>
</evidence>